<feature type="transmembrane region" description="Helical" evidence="6">
    <location>
        <begin position="765"/>
        <end position="785"/>
    </location>
</feature>
<protein>
    <submittedName>
        <fullName evidence="8">HAD family hydrolase</fullName>
    </submittedName>
</protein>
<dbReference type="InterPro" id="IPR001757">
    <property type="entry name" value="P_typ_ATPase"/>
</dbReference>
<dbReference type="AlphaFoldDB" id="A0A4R9C0D7"/>
<dbReference type="SFLD" id="SFLDS00003">
    <property type="entry name" value="Haloacid_Dehalogenase"/>
    <property type="match status" value="1"/>
</dbReference>
<evidence type="ECO:0000256" key="3">
    <source>
        <dbReference type="ARBA" id="ARBA00022967"/>
    </source>
</evidence>
<dbReference type="Gene3D" id="3.40.50.1000">
    <property type="entry name" value="HAD superfamily/HAD-like"/>
    <property type="match status" value="1"/>
</dbReference>
<gene>
    <name evidence="8" type="ORF">EQF91_06380</name>
</gene>
<feature type="transmembrane region" description="Helical" evidence="6">
    <location>
        <begin position="706"/>
        <end position="724"/>
    </location>
</feature>
<feature type="transmembrane region" description="Helical" evidence="6">
    <location>
        <begin position="677"/>
        <end position="694"/>
    </location>
</feature>
<dbReference type="InterPro" id="IPR018303">
    <property type="entry name" value="ATPase_P-typ_P_site"/>
</dbReference>
<keyword evidence="8" id="KW-0378">Hydrolase</keyword>
<keyword evidence="9" id="KW-1185">Reference proteome</keyword>
<dbReference type="InterPro" id="IPR036412">
    <property type="entry name" value="HAD-like_sf"/>
</dbReference>
<evidence type="ECO:0000256" key="5">
    <source>
        <dbReference type="ARBA" id="ARBA00023136"/>
    </source>
</evidence>
<organism evidence="8 9">
    <name type="scientific">Helcococcus ovis</name>
    <dbReference type="NCBI Taxonomy" id="72026"/>
    <lineage>
        <taxon>Bacteria</taxon>
        <taxon>Bacillati</taxon>
        <taxon>Bacillota</taxon>
        <taxon>Tissierellia</taxon>
        <taxon>Tissierellales</taxon>
        <taxon>Peptoniphilaceae</taxon>
        <taxon>Helcococcus</taxon>
    </lineage>
</organism>
<accession>A0A4R9C0D7</accession>
<dbReference type="NCBIfam" id="TIGR01494">
    <property type="entry name" value="ATPase_P-type"/>
    <property type="match status" value="2"/>
</dbReference>
<dbReference type="Gene3D" id="1.20.1110.10">
    <property type="entry name" value="Calcium-transporting ATPase, transmembrane domain"/>
    <property type="match status" value="1"/>
</dbReference>
<comment type="subcellular location">
    <subcellularLocation>
        <location evidence="1">Membrane</location>
        <topology evidence="1">Multi-pass membrane protein</topology>
    </subcellularLocation>
</comment>
<dbReference type="Gene3D" id="2.70.150.10">
    <property type="entry name" value="Calcium-transporting ATPase, cytoplasmic transduction domain A"/>
    <property type="match status" value="1"/>
</dbReference>
<dbReference type="PRINTS" id="PR00119">
    <property type="entry name" value="CATATPASE"/>
</dbReference>
<reference evidence="8 9" key="1">
    <citation type="submission" date="2019-01" db="EMBL/GenBank/DDBJ databases">
        <title>Draft Genome Sequences of Helcococcus ovis Strains Isolated from the Uterus and Vagina of Dairy Cows with Metritis.</title>
        <authorList>
            <person name="Cunha F."/>
            <person name="Jeon S.J."/>
            <person name="Kutzer P."/>
            <person name="Galvao K.N."/>
        </authorList>
    </citation>
    <scope>NUCLEOTIDE SEQUENCE [LARGE SCALE GENOMIC DNA]</scope>
    <source>
        <strain evidence="8 9">KG-37</strain>
    </source>
</reference>
<proteinExistence type="predicted"/>
<dbReference type="InterPro" id="IPR023299">
    <property type="entry name" value="ATPase_P-typ_cyto_dom_N"/>
</dbReference>
<feature type="transmembrane region" description="Helical" evidence="6">
    <location>
        <begin position="254"/>
        <end position="278"/>
    </location>
</feature>
<dbReference type="SFLD" id="SFLDF00027">
    <property type="entry name" value="p-type_atpase"/>
    <property type="match status" value="1"/>
</dbReference>
<dbReference type="GeneID" id="97030269"/>
<evidence type="ECO:0000313" key="9">
    <source>
        <dbReference type="Proteomes" id="UP000297454"/>
    </source>
</evidence>
<evidence type="ECO:0000256" key="2">
    <source>
        <dbReference type="ARBA" id="ARBA00022692"/>
    </source>
</evidence>
<dbReference type="InterPro" id="IPR023214">
    <property type="entry name" value="HAD_sf"/>
</dbReference>
<dbReference type="Gene3D" id="3.40.1110.10">
    <property type="entry name" value="Calcium-transporting ATPase, cytoplasmic domain N"/>
    <property type="match status" value="1"/>
</dbReference>
<dbReference type="PANTHER" id="PTHR42861">
    <property type="entry name" value="CALCIUM-TRANSPORTING ATPASE"/>
    <property type="match status" value="1"/>
</dbReference>
<dbReference type="GO" id="GO:0016887">
    <property type="term" value="F:ATP hydrolysis activity"/>
    <property type="evidence" value="ECO:0007669"/>
    <property type="project" value="InterPro"/>
</dbReference>
<keyword evidence="4 6" id="KW-1133">Transmembrane helix</keyword>
<sequence length="790" mass="87622">MEEKKFKGLDSVEVEQRLAEGLGNNNGKVKSKSNKEIVFSHIFTLFNILNFILLLVIIGVSIGDWQYIKNGLFFNLIIINTFIGLYQEIRARNAVEKLTLITQEDVVVIRDGQKKNISPEEIVLGDYLIISAGEQLNVDAKVIDTEYLQMDESLLTGESNAINKLKNDELLAGSFVLSGKAVVEVTKVGNDTFASKILSEAKQVKKSRSQIMKSLNFIVKILIWVILIVGIALISSKLIRLGMNDFKPIVVSTVAALVGMIPEGLVLLTSIAFAVGVIRLSKSKILLNDMSSIETLARIDTLCLDKTGTITSGNMKVSNLYLINAGKFDSSKDDRKLKDIISQAFFKLDDNNATANAIKSYLPLEEISKKFEFDKVYAFSSDKKWSGVNSKTEGTWIFGAPEFVLNEDEQKIYSSQIDELTNKGLRVLVVAHSDTIPGEDMKLSEDVKAIAFFEIEDELRENAQRTLEYFYKQGVDIKIISGDSPKTVNAIAKRAGVDNLINQVDMSKIDDKEDLSKLVEENQLFGRVTPFKKQAILEALQKNGHIVAMTGDGVNDVPALKKADCSVAMAQGSEAAKVSSDIVLVENNLAAMIDAVYEGRRIINNVERVARLFLTKTVYSALLAILFVFLKDRFPLFPIQFTLLSTFTIGTPAFFLALRANKERVTGNFLKKVMGEAIPAGLTATIIVLLHYYLGPIVGLDYGKQNTVSVMILSGLGLIVLARAMKPVDMFSLIIFIACAIGLIGSFVFFPKFFFLKLLGIYEVIYGLFLLLLIVPIIFLIKFIFNKFIK</sequence>
<dbReference type="InterPro" id="IPR059000">
    <property type="entry name" value="ATPase_P-type_domA"/>
</dbReference>
<dbReference type="Proteomes" id="UP000297454">
    <property type="component" value="Unassembled WGS sequence"/>
</dbReference>
<feature type="transmembrane region" description="Helical" evidence="6">
    <location>
        <begin position="609"/>
        <end position="630"/>
    </location>
</feature>
<dbReference type="SFLD" id="SFLDG00002">
    <property type="entry name" value="C1.7:_P-type_atpase_like"/>
    <property type="match status" value="1"/>
</dbReference>
<dbReference type="Pfam" id="PF00122">
    <property type="entry name" value="E1-E2_ATPase"/>
    <property type="match status" value="1"/>
</dbReference>
<dbReference type="SUPFAM" id="SSF81653">
    <property type="entry name" value="Calcium ATPase, transduction domain A"/>
    <property type="match status" value="1"/>
</dbReference>
<evidence type="ECO:0000313" key="8">
    <source>
        <dbReference type="EMBL" id="TFF65203.1"/>
    </source>
</evidence>
<dbReference type="Pfam" id="PF00702">
    <property type="entry name" value="Hydrolase"/>
    <property type="match status" value="1"/>
</dbReference>
<name>A0A4R9C0D7_9FIRM</name>
<evidence type="ECO:0000256" key="1">
    <source>
        <dbReference type="ARBA" id="ARBA00004141"/>
    </source>
</evidence>
<dbReference type="PRINTS" id="PR00120">
    <property type="entry name" value="HATPASE"/>
</dbReference>
<dbReference type="InterPro" id="IPR008250">
    <property type="entry name" value="ATPase_P-typ_transduc_dom_A_sf"/>
</dbReference>
<dbReference type="RefSeq" id="WP_134711361.1">
    <property type="nucleotide sequence ID" value="NZ_CP119081.1"/>
</dbReference>
<evidence type="ECO:0000259" key="7">
    <source>
        <dbReference type="Pfam" id="PF00122"/>
    </source>
</evidence>
<dbReference type="GO" id="GO:0016020">
    <property type="term" value="C:membrane"/>
    <property type="evidence" value="ECO:0007669"/>
    <property type="project" value="UniProtKB-SubCell"/>
</dbReference>
<feature type="transmembrane region" description="Helical" evidence="6">
    <location>
        <begin position="38"/>
        <end position="61"/>
    </location>
</feature>
<comment type="caution">
    <text evidence="8">The sequence shown here is derived from an EMBL/GenBank/DDBJ whole genome shotgun (WGS) entry which is preliminary data.</text>
</comment>
<feature type="transmembrane region" description="Helical" evidence="6">
    <location>
        <begin position="67"/>
        <end position="86"/>
    </location>
</feature>
<dbReference type="OrthoDB" id="9760364at2"/>
<evidence type="ECO:0000256" key="6">
    <source>
        <dbReference type="SAM" id="Phobius"/>
    </source>
</evidence>
<dbReference type="InterPro" id="IPR023298">
    <property type="entry name" value="ATPase_P-typ_TM_dom_sf"/>
</dbReference>
<dbReference type="SUPFAM" id="SSF56784">
    <property type="entry name" value="HAD-like"/>
    <property type="match status" value="1"/>
</dbReference>
<dbReference type="PROSITE" id="PS00154">
    <property type="entry name" value="ATPASE_E1_E2"/>
    <property type="match status" value="1"/>
</dbReference>
<dbReference type="GO" id="GO:0005524">
    <property type="term" value="F:ATP binding"/>
    <property type="evidence" value="ECO:0007669"/>
    <property type="project" value="InterPro"/>
</dbReference>
<feature type="transmembrane region" description="Helical" evidence="6">
    <location>
        <begin position="215"/>
        <end position="234"/>
    </location>
</feature>
<keyword evidence="5 6" id="KW-0472">Membrane</keyword>
<dbReference type="SUPFAM" id="SSF81665">
    <property type="entry name" value="Calcium ATPase, transmembrane domain M"/>
    <property type="match status" value="1"/>
</dbReference>
<dbReference type="InterPro" id="IPR044492">
    <property type="entry name" value="P_typ_ATPase_HD_dom"/>
</dbReference>
<evidence type="ECO:0000256" key="4">
    <source>
        <dbReference type="ARBA" id="ARBA00022989"/>
    </source>
</evidence>
<dbReference type="SUPFAM" id="SSF81660">
    <property type="entry name" value="Metal cation-transporting ATPase, ATP-binding domain N"/>
    <property type="match status" value="1"/>
</dbReference>
<dbReference type="EMBL" id="SCFR01000023">
    <property type="protein sequence ID" value="TFF65203.1"/>
    <property type="molecule type" value="Genomic_DNA"/>
</dbReference>
<feature type="transmembrane region" description="Helical" evidence="6">
    <location>
        <begin position="731"/>
        <end position="753"/>
    </location>
</feature>
<feature type="transmembrane region" description="Helical" evidence="6">
    <location>
        <begin position="636"/>
        <end position="657"/>
    </location>
</feature>
<keyword evidence="3" id="KW-1278">Translocase</keyword>
<keyword evidence="2 6" id="KW-0812">Transmembrane</keyword>
<feature type="domain" description="P-type ATPase A" evidence="7">
    <location>
        <begin position="102"/>
        <end position="200"/>
    </location>
</feature>